<feature type="coiled-coil region" evidence="1">
    <location>
        <begin position="83"/>
        <end position="117"/>
    </location>
</feature>
<proteinExistence type="predicted"/>
<name>G8I4I1_9CAUD</name>
<evidence type="ECO:0000313" key="2">
    <source>
        <dbReference type="EMBL" id="AER47625.1"/>
    </source>
</evidence>
<dbReference type="GeneID" id="18990069"/>
<dbReference type="KEGG" id="vg:18990069"/>
<accession>G8I4I1</accession>
<organism evidence="2 3">
    <name type="scientific">Mycobacterium phage DS6A</name>
    <dbReference type="NCBI Taxonomy" id="45764"/>
    <lineage>
        <taxon>Viruses</taxon>
        <taxon>Duplodnaviria</taxon>
        <taxon>Heunggongvirae</taxon>
        <taxon>Uroviricota</taxon>
        <taxon>Caudoviricetes</taxon>
        <taxon>Hnatkovirus</taxon>
        <taxon>Hnatkovirus DS6A</taxon>
    </lineage>
</organism>
<sequence length="122" mass="12568">MMGSPRPATAGARPGLLDGFDPVGVGAVEGTVTRIRHGLGGAVEVGGFITAGDTLHLRPGAPAVVLTGEALETVRDTMGCGSCDSTQEGLANMQDKLDVLQAEHAAALRELEKLRAQIAEHR</sequence>
<evidence type="ECO:0000313" key="3">
    <source>
        <dbReference type="Proteomes" id="UP000005857"/>
    </source>
</evidence>
<dbReference type="RefSeq" id="YP_009018759.1">
    <property type="nucleotide sequence ID" value="NC_023744.1"/>
</dbReference>
<evidence type="ECO:0000256" key="1">
    <source>
        <dbReference type="SAM" id="Coils"/>
    </source>
</evidence>
<protein>
    <submittedName>
        <fullName evidence="2">Uncharacterized protein</fullName>
    </submittedName>
</protein>
<gene>
    <name evidence="2" type="primary">71</name>
    <name evidence="2" type="ORF">DS6A_71</name>
</gene>
<reference evidence="2 3" key="1">
    <citation type="journal article" date="2012" name="J. Virol.">
        <title>Complete Genome Sequences of 138 Mycobacteriophages.</title>
        <authorList>
            <consortium name="the Science Education Alliance Phage Hunters Advancing Genomics and Evolutionary Science Program"/>
            <consortium name="the KwaZulu-Natal Research Institute for Tuberculosis and HIV Mycobacterial Genetics Course Students"/>
            <consortium name="the Phage Hunters Integrating Research and Education Program"/>
            <person name="Hatfull G.F."/>
        </authorList>
    </citation>
    <scope>NUCLEOTIDE SEQUENCE [LARGE SCALE GENOMIC DNA]</scope>
</reference>
<keyword evidence="1" id="KW-0175">Coiled coil</keyword>
<dbReference type="EMBL" id="JN698994">
    <property type="protein sequence ID" value="AER47625.1"/>
    <property type="molecule type" value="Genomic_DNA"/>
</dbReference>
<dbReference type="Proteomes" id="UP000005857">
    <property type="component" value="Segment"/>
</dbReference>
<keyword evidence="3" id="KW-1185">Reference proteome</keyword>